<name>A0A3Q3KV78_9TELE</name>
<dbReference type="InterPro" id="IPR001331">
    <property type="entry name" value="GDS_CDC24_CS"/>
</dbReference>
<dbReference type="Ensembl" id="ENSMAMT00000005525.2">
    <property type="protein sequence ID" value="ENSMAMP00000005383.1"/>
    <property type="gene ID" value="ENSMAMG00000003643.2"/>
</dbReference>
<evidence type="ECO:0000259" key="2">
    <source>
        <dbReference type="PROSITE" id="PS50010"/>
    </source>
</evidence>
<dbReference type="Gene3D" id="1.20.900.10">
    <property type="entry name" value="Dbl homology (DH) domain"/>
    <property type="match status" value="1"/>
</dbReference>
<protein>
    <recommendedName>
        <fullName evidence="2">DH domain-containing protein</fullName>
    </recommendedName>
</protein>
<evidence type="ECO:0000313" key="3">
    <source>
        <dbReference type="Ensembl" id="ENSMAMP00000005383.1"/>
    </source>
</evidence>
<dbReference type="GO" id="GO:0007264">
    <property type="term" value="P:small GTPase-mediated signal transduction"/>
    <property type="evidence" value="ECO:0007669"/>
    <property type="project" value="InterPro"/>
</dbReference>
<sequence>MEALFGSLPEMLDFQRVFLQTLEERIASCPNFSDLETPEQFKKLLFSLGGSFLYYADHFKLYSGFCANHIKVQKVLERAKTDAAFKRFLETRNPTNQHSSSLESYLIKPVQRVLKYPLLLRELVSLTDPESPEHTHLTDALRAMEKVASHINEMQKIYEDYGAVFDQLTAEQSSPDKQVTEISMGEFLVHSSVVWLNPLPCLGRLRKEPELTLFVFKRAVILVYRESSKLKKRMTSSRSADLDAFRFRWLIPVSAVQVRPANVTGSENPCVWELVHSRSEVEGRPETVFQLCSSGMETKAGVLRALRSLLRERAPAGSLRRTRLSTAERRRQQRCRTNTQRSSCRQLEESCGPDGVPGGETCSEPPLSSHAAGPAGRRTRLCSLTSELEAQLQRLNFTEDEQQRHGSGLSRQPGGELLELSSLLERDFSVQSVTSMVNEDCFYDAMLGVQKAAVPTLQG</sequence>
<dbReference type="InterPro" id="IPR000219">
    <property type="entry name" value="DH_dom"/>
</dbReference>
<dbReference type="InterPro" id="IPR035899">
    <property type="entry name" value="DBL_dom_sf"/>
</dbReference>
<evidence type="ECO:0000256" key="1">
    <source>
        <dbReference type="SAM" id="MobiDB-lite"/>
    </source>
</evidence>
<dbReference type="PANTHER" id="PTHR46001">
    <property type="entry name" value="TIAM (MAMMALIAN TUMOR INVASION AND METASTASIS FACTOR) HOMOLOG"/>
    <property type="match status" value="1"/>
</dbReference>
<dbReference type="SMART" id="SM00325">
    <property type="entry name" value="RhoGEF"/>
    <property type="match status" value="1"/>
</dbReference>
<evidence type="ECO:0000313" key="4">
    <source>
        <dbReference type="Proteomes" id="UP000261640"/>
    </source>
</evidence>
<dbReference type="InterPro" id="IPR011993">
    <property type="entry name" value="PH-like_dom_sf"/>
</dbReference>
<dbReference type="GeneTree" id="ENSGT00940000157012"/>
<dbReference type="SUPFAM" id="SSF50729">
    <property type="entry name" value="PH domain-like"/>
    <property type="match status" value="1"/>
</dbReference>
<dbReference type="CDD" id="cd00160">
    <property type="entry name" value="RhoGEF"/>
    <property type="match status" value="1"/>
</dbReference>
<dbReference type="PROSITE" id="PS50010">
    <property type="entry name" value="DH_2"/>
    <property type="match status" value="1"/>
</dbReference>
<dbReference type="PROSITE" id="PS00741">
    <property type="entry name" value="DH_1"/>
    <property type="match status" value="1"/>
</dbReference>
<proteinExistence type="predicted"/>
<dbReference type="InParanoid" id="A0A3Q3KV78"/>
<dbReference type="InterPro" id="IPR055230">
    <property type="entry name" value="PH_Tiam1/2"/>
</dbReference>
<dbReference type="Proteomes" id="UP000261640">
    <property type="component" value="Unplaced"/>
</dbReference>
<reference evidence="3" key="1">
    <citation type="submission" date="2025-08" db="UniProtKB">
        <authorList>
            <consortium name="Ensembl"/>
        </authorList>
    </citation>
    <scope>IDENTIFICATION</scope>
</reference>
<accession>A0A3Q3KV78</accession>
<dbReference type="InterPro" id="IPR043537">
    <property type="entry name" value="Tiam1/Tiam2/Sif"/>
</dbReference>
<dbReference type="Pfam" id="PF23014">
    <property type="entry name" value="PH_Tiam1"/>
    <property type="match status" value="1"/>
</dbReference>
<dbReference type="GO" id="GO:0005085">
    <property type="term" value="F:guanyl-nucleotide exchange factor activity"/>
    <property type="evidence" value="ECO:0007669"/>
    <property type="project" value="InterPro"/>
</dbReference>
<reference evidence="3" key="2">
    <citation type="submission" date="2025-09" db="UniProtKB">
        <authorList>
            <consortium name="Ensembl"/>
        </authorList>
    </citation>
    <scope>IDENTIFICATION</scope>
</reference>
<keyword evidence="4" id="KW-1185">Reference proteome</keyword>
<dbReference type="SUPFAM" id="SSF48065">
    <property type="entry name" value="DBL homology domain (DH-domain)"/>
    <property type="match status" value="1"/>
</dbReference>
<dbReference type="Gene3D" id="2.30.29.30">
    <property type="entry name" value="Pleckstrin-homology domain (PH domain)/Phosphotyrosine-binding domain (PTB)"/>
    <property type="match status" value="1"/>
</dbReference>
<dbReference type="Pfam" id="PF00621">
    <property type="entry name" value="RhoGEF"/>
    <property type="match status" value="1"/>
</dbReference>
<organism evidence="3 4">
    <name type="scientific">Mastacembelus armatus</name>
    <name type="common">zig-zag eel</name>
    <dbReference type="NCBI Taxonomy" id="205130"/>
    <lineage>
        <taxon>Eukaryota</taxon>
        <taxon>Metazoa</taxon>
        <taxon>Chordata</taxon>
        <taxon>Craniata</taxon>
        <taxon>Vertebrata</taxon>
        <taxon>Euteleostomi</taxon>
        <taxon>Actinopterygii</taxon>
        <taxon>Neopterygii</taxon>
        <taxon>Teleostei</taxon>
        <taxon>Neoteleostei</taxon>
        <taxon>Acanthomorphata</taxon>
        <taxon>Anabantaria</taxon>
        <taxon>Synbranchiformes</taxon>
        <taxon>Mastacembelidae</taxon>
        <taxon>Mastacembelus</taxon>
    </lineage>
</organism>
<feature type="domain" description="DH" evidence="2">
    <location>
        <begin position="1"/>
        <end position="154"/>
    </location>
</feature>
<feature type="region of interest" description="Disordered" evidence="1">
    <location>
        <begin position="317"/>
        <end position="375"/>
    </location>
</feature>
<dbReference type="AlphaFoldDB" id="A0A3Q3KV78"/>
<dbReference type="STRING" id="205130.ENSMAMP00000005383"/>
<dbReference type="PANTHER" id="PTHR46001:SF5">
    <property type="entry name" value="RHO GUANINE NUCLEOTIDE EXCHANGE FACTOR TIAM2"/>
    <property type="match status" value="1"/>
</dbReference>